<accession>A0ABS4QCF1</accession>
<name>A0ABS4QCF1_9NOCA</name>
<proteinExistence type="predicted"/>
<comment type="caution">
    <text evidence="1">The sequence shown here is derived from an EMBL/GenBank/DDBJ whole genome shotgun (WGS) entry which is preliminary data.</text>
</comment>
<sequence>MAEILLGQLAAKFGPMPADVALSVRSANFDQLALWASRVLTATSLDEVFEG</sequence>
<dbReference type="EMBL" id="JAGGMR010000001">
    <property type="protein sequence ID" value="MBP2189363.1"/>
    <property type="molecule type" value="Genomic_DNA"/>
</dbReference>
<protein>
    <recommendedName>
        <fullName evidence="3">Transposase</fullName>
    </recommendedName>
</protein>
<dbReference type="Proteomes" id="UP001519325">
    <property type="component" value="Unassembled WGS sequence"/>
</dbReference>
<evidence type="ECO:0008006" key="3">
    <source>
        <dbReference type="Google" id="ProtNLM"/>
    </source>
</evidence>
<keyword evidence="2" id="KW-1185">Reference proteome</keyword>
<evidence type="ECO:0000313" key="2">
    <source>
        <dbReference type="Proteomes" id="UP001519325"/>
    </source>
</evidence>
<dbReference type="RefSeq" id="WP_209887940.1">
    <property type="nucleotide sequence ID" value="NZ_JAGGMR010000001.1"/>
</dbReference>
<gene>
    <name evidence="1" type="ORF">BJ987_002264</name>
</gene>
<reference evidence="1 2" key="1">
    <citation type="submission" date="2021-03" db="EMBL/GenBank/DDBJ databases">
        <title>Sequencing the genomes of 1000 actinobacteria strains.</title>
        <authorList>
            <person name="Klenk H.-P."/>
        </authorList>
    </citation>
    <scope>NUCLEOTIDE SEQUENCE [LARGE SCALE GENOMIC DNA]</scope>
    <source>
        <strain evidence="1 2">DSM 45516</strain>
    </source>
</reference>
<organism evidence="1 2">
    <name type="scientific">Nocardia goodfellowii</name>
    <dbReference type="NCBI Taxonomy" id="882446"/>
    <lineage>
        <taxon>Bacteria</taxon>
        <taxon>Bacillati</taxon>
        <taxon>Actinomycetota</taxon>
        <taxon>Actinomycetes</taxon>
        <taxon>Mycobacteriales</taxon>
        <taxon>Nocardiaceae</taxon>
        <taxon>Nocardia</taxon>
    </lineage>
</organism>
<evidence type="ECO:0000313" key="1">
    <source>
        <dbReference type="EMBL" id="MBP2189363.1"/>
    </source>
</evidence>